<proteinExistence type="predicted"/>
<sequence length="133" mass="15303">MPAAEQPLPRDVDTFRRSVTRYFKKYWCFKGFASREEFWWVQLYLLMVSSALTMVGVLAGESVSNVLSKFCFAAFIVPSLSLSWRRLHDAGFAGPWFLINAVPFVGWLGFIVMTLLPTDRTKQKKKWSEPADI</sequence>
<evidence type="ECO:0000313" key="3">
    <source>
        <dbReference type="Proteomes" id="UP000247696"/>
    </source>
</evidence>
<dbReference type="GO" id="GO:0005886">
    <property type="term" value="C:plasma membrane"/>
    <property type="evidence" value="ECO:0007669"/>
    <property type="project" value="TreeGrafter"/>
</dbReference>
<feature type="transmembrane region" description="Helical" evidence="1">
    <location>
        <begin position="96"/>
        <end position="116"/>
    </location>
</feature>
<protein>
    <submittedName>
        <fullName evidence="2">Inner membrane protein YhaI</fullName>
    </submittedName>
</protein>
<name>A0A2Z3YP89_9CORY</name>
<feature type="transmembrane region" description="Helical" evidence="1">
    <location>
        <begin position="66"/>
        <end position="84"/>
    </location>
</feature>
<dbReference type="InterPro" id="IPR008523">
    <property type="entry name" value="DUF805"/>
</dbReference>
<dbReference type="AlphaFoldDB" id="A0A2Z3YP89"/>
<keyword evidence="3" id="KW-1185">Reference proteome</keyword>
<evidence type="ECO:0000313" key="2">
    <source>
        <dbReference type="EMBL" id="AWT26368.1"/>
    </source>
</evidence>
<dbReference type="RefSeq" id="WP_162620227.1">
    <property type="nucleotide sequence ID" value="NZ_CP024988.1"/>
</dbReference>
<dbReference type="Proteomes" id="UP000247696">
    <property type="component" value="Chromosome"/>
</dbReference>
<keyword evidence="1" id="KW-1133">Transmembrane helix</keyword>
<dbReference type="PANTHER" id="PTHR34980:SF2">
    <property type="entry name" value="INNER MEMBRANE PROTEIN YHAH-RELATED"/>
    <property type="match status" value="1"/>
</dbReference>
<reference evidence="3" key="1">
    <citation type="submission" date="2017-11" db="EMBL/GenBank/DDBJ databases">
        <title>Otitis media/interna in a cat caused by the recently described species Corynebacterium provencense.</title>
        <authorList>
            <person name="Kittl S."/>
            <person name="Brodard I."/>
            <person name="Rychener L."/>
            <person name="Jores J."/>
            <person name="Roosje P."/>
            <person name="Gobeli Brawand S."/>
        </authorList>
    </citation>
    <scope>NUCLEOTIDE SEQUENCE [LARGE SCALE GENOMIC DNA]</scope>
    <source>
        <strain evidence="3">17KM38</strain>
    </source>
</reference>
<gene>
    <name evidence="2" type="primary">yhaI</name>
    <name evidence="2" type="ORF">Csp1_15840</name>
</gene>
<evidence type="ECO:0000256" key="1">
    <source>
        <dbReference type="SAM" id="Phobius"/>
    </source>
</evidence>
<organism evidence="2 3">
    <name type="scientific">Corynebacterium provencense</name>
    <dbReference type="NCBI Taxonomy" id="1737425"/>
    <lineage>
        <taxon>Bacteria</taxon>
        <taxon>Bacillati</taxon>
        <taxon>Actinomycetota</taxon>
        <taxon>Actinomycetes</taxon>
        <taxon>Mycobacteriales</taxon>
        <taxon>Corynebacteriaceae</taxon>
        <taxon>Corynebacterium</taxon>
    </lineage>
</organism>
<dbReference type="EMBL" id="CP024988">
    <property type="protein sequence ID" value="AWT26368.1"/>
    <property type="molecule type" value="Genomic_DNA"/>
</dbReference>
<dbReference type="PANTHER" id="PTHR34980">
    <property type="entry name" value="INNER MEMBRANE PROTEIN-RELATED-RELATED"/>
    <property type="match status" value="1"/>
</dbReference>
<dbReference type="KEGG" id="cpre:Csp1_15840"/>
<keyword evidence="1" id="KW-0812">Transmembrane</keyword>
<dbReference type="Pfam" id="PF05656">
    <property type="entry name" value="DUF805"/>
    <property type="match status" value="1"/>
</dbReference>
<keyword evidence="1" id="KW-0472">Membrane</keyword>
<accession>A0A2Z3YP89</accession>
<feature type="transmembrane region" description="Helical" evidence="1">
    <location>
        <begin position="39"/>
        <end position="59"/>
    </location>
</feature>